<dbReference type="PANTHER" id="PTHR46599:SF6">
    <property type="entry name" value="DUAL SPECIFICITY PHOSPHATASE 26"/>
    <property type="match status" value="1"/>
</dbReference>
<feature type="compositionally biased region" description="Polar residues" evidence="1">
    <location>
        <begin position="18"/>
        <end position="33"/>
    </location>
</feature>
<dbReference type="PANTHER" id="PTHR46599">
    <property type="entry name" value="PIGGYBAC TRANSPOSABLE ELEMENT-DERIVED PROTEIN 4"/>
    <property type="match status" value="1"/>
</dbReference>
<gene>
    <name evidence="3" type="ORF">PR048_027279</name>
</gene>
<comment type="caution">
    <text evidence="3">The sequence shown here is derived from an EMBL/GenBank/DDBJ whole genome shotgun (WGS) entry which is preliminary data.</text>
</comment>
<evidence type="ECO:0000313" key="4">
    <source>
        <dbReference type="Proteomes" id="UP001159363"/>
    </source>
</evidence>
<dbReference type="Proteomes" id="UP001159363">
    <property type="component" value="Chromosome 11"/>
</dbReference>
<reference evidence="3 4" key="1">
    <citation type="submission" date="2023-02" db="EMBL/GenBank/DDBJ databases">
        <title>LHISI_Scaffold_Assembly.</title>
        <authorList>
            <person name="Stuart O.P."/>
            <person name="Cleave R."/>
            <person name="Magrath M.J.L."/>
            <person name="Mikheyev A.S."/>
        </authorList>
    </citation>
    <scope>NUCLEOTIDE SEQUENCE [LARGE SCALE GENOMIC DNA]</scope>
    <source>
        <strain evidence="3">Daus_M_001</strain>
        <tissue evidence="3">Leg muscle</tissue>
    </source>
</reference>
<proteinExistence type="predicted"/>
<evidence type="ECO:0000313" key="3">
    <source>
        <dbReference type="EMBL" id="KAJ8870977.1"/>
    </source>
</evidence>
<name>A0ABQ9GFH2_9NEOP</name>
<feature type="domain" description="PiggyBac transposable element-derived protein" evidence="2">
    <location>
        <begin position="149"/>
        <end position="232"/>
    </location>
</feature>
<sequence>MPSKPKNLDEIDSVSDGEGSQVSDASTENSVHQTDSEISVSSSENEDESSTDNDLQFRRNKRVLLGRNNYNWSKIHPATSRMRAHNLVTKLSGLAGDATGYNEQKLDFLFLLAALRFDGTSARDERKQTDDPLAGNFATGKRRNHIQINCLFPTLTVLSLIEPTVNSNSKITANDWFSSIELVEPLKLKELTYVGTVRKNKRQIPPTFLPKKDRPLHSTEFAFTKDKNSFVLRSKKEHYDKKPEIIDFCNFTKAGVYALDQKCATYTVGRRTRRWTLAIWFAIIDIAAVNAHVVLGATEDSDNITRRDFVVRSLGRDQIKDYLASRYAIKNLQRERAACNYFKNSWYCKRCLFLRTLQEDVDAPSALGSRIRNIQPTVPSVAEEFANPIVFRTSHVTTMRTAECRKLGQVTADIVNSANWKTL</sequence>
<feature type="region of interest" description="Disordered" evidence="1">
    <location>
        <begin position="1"/>
        <end position="56"/>
    </location>
</feature>
<dbReference type="InterPro" id="IPR029526">
    <property type="entry name" value="PGBD"/>
</dbReference>
<dbReference type="Pfam" id="PF13843">
    <property type="entry name" value="DDE_Tnp_1_7"/>
    <property type="match status" value="2"/>
</dbReference>
<accession>A0ABQ9GFH2</accession>
<organism evidence="3 4">
    <name type="scientific">Dryococelus australis</name>
    <dbReference type="NCBI Taxonomy" id="614101"/>
    <lineage>
        <taxon>Eukaryota</taxon>
        <taxon>Metazoa</taxon>
        <taxon>Ecdysozoa</taxon>
        <taxon>Arthropoda</taxon>
        <taxon>Hexapoda</taxon>
        <taxon>Insecta</taxon>
        <taxon>Pterygota</taxon>
        <taxon>Neoptera</taxon>
        <taxon>Polyneoptera</taxon>
        <taxon>Phasmatodea</taxon>
        <taxon>Verophasmatodea</taxon>
        <taxon>Anareolatae</taxon>
        <taxon>Phasmatidae</taxon>
        <taxon>Eurycanthinae</taxon>
        <taxon>Dryococelus</taxon>
    </lineage>
</organism>
<evidence type="ECO:0000259" key="2">
    <source>
        <dbReference type="Pfam" id="PF13843"/>
    </source>
</evidence>
<keyword evidence="4" id="KW-1185">Reference proteome</keyword>
<evidence type="ECO:0000256" key="1">
    <source>
        <dbReference type="SAM" id="MobiDB-lite"/>
    </source>
</evidence>
<feature type="domain" description="PiggyBac transposable element-derived protein" evidence="2">
    <location>
        <begin position="238"/>
        <end position="292"/>
    </location>
</feature>
<protein>
    <recommendedName>
        <fullName evidence="2">PiggyBac transposable element-derived protein domain-containing protein</fullName>
    </recommendedName>
</protein>
<dbReference type="EMBL" id="JARBHB010000012">
    <property type="protein sequence ID" value="KAJ8870977.1"/>
    <property type="molecule type" value="Genomic_DNA"/>
</dbReference>